<sequence length="91" mass="10252">MKIFLLLVTNTATSVLVMFAKTTLVHLLLLVAVGTTLTSTVLAADDWCTQICEWPFICMHLFGRWDCFPMSWTKFLEEKSKTPLLDPGKTA</sequence>
<proteinExistence type="predicted"/>
<accession>A0A1I8AVK7</accession>
<organism evidence="1 2">
    <name type="scientific">Steinernema glaseri</name>
    <dbReference type="NCBI Taxonomy" id="37863"/>
    <lineage>
        <taxon>Eukaryota</taxon>
        <taxon>Metazoa</taxon>
        <taxon>Ecdysozoa</taxon>
        <taxon>Nematoda</taxon>
        <taxon>Chromadorea</taxon>
        <taxon>Rhabditida</taxon>
        <taxon>Tylenchina</taxon>
        <taxon>Panagrolaimomorpha</taxon>
        <taxon>Strongyloidoidea</taxon>
        <taxon>Steinernematidae</taxon>
        <taxon>Steinernema</taxon>
    </lineage>
</organism>
<reference evidence="2" key="1">
    <citation type="submission" date="2016-11" db="UniProtKB">
        <authorList>
            <consortium name="WormBaseParasite"/>
        </authorList>
    </citation>
    <scope>IDENTIFICATION</scope>
</reference>
<keyword evidence="1" id="KW-1185">Reference proteome</keyword>
<protein>
    <submittedName>
        <fullName evidence="2">Secreted protein</fullName>
    </submittedName>
</protein>
<name>A0A1I8AVK7_9BILA</name>
<evidence type="ECO:0000313" key="1">
    <source>
        <dbReference type="Proteomes" id="UP000095287"/>
    </source>
</evidence>
<dbReference type="Proteomes" id="UP000095287">
    <property type="component" value="Unplaced"/>
</dbReference>
<dbReference type="WBParaSite" id="L893_g9957.t1">
    <property type="protein sequence ID" value="L893_g9957.t1"/>
    <property type="gene ID" value="L893_g9957"/>
</dbReference>
<evidence type="ECO:0000313" key="2">
    <source>
        <dbReference type="WBParaSite" id="L893_g9957.t1"/>
    </source>
</evidence>
<dbReference type="AlphaFoldDB" id="A0A1I8AVK7"/>